<protein>
    <submittedName>
        <fullName evidence="2">Uncharacterized protein</fullName>
    </submittedName>
</protein>
<feature type="region of interest" description="Disordered" evidence="1">
    <location>
        <begin position="169"/>
        <end position="191"/>
    </location>
</feature>
<feature type="region of interest" description="Disordered" evidence="1">
    <location>
        <begin position="266"/>
        <end position="305"/>
    </location>
</feature>
<dbReference type="Proteomes" id="UP000717515">
    <property type="component" value="Unassembled WGS sequence"/>
</dbReference>
<comment type="caution">
    <text evidence="2">The sequence shown here is derived from an EMBL/GenBank/DDBJ whole genome shotgun (WGS) entry which is preliminary data.</text>
</comment>
<gene>
    <name evidence="2" type="ORF">KVV02_003868</name>
</gene>
<evidence type="ECO:0000256" key="1">
    <source>
        <dbReference type="SAM" id="MobiDB-lite"/>
    </source>
</evidence>
<name>A0A9P8CVD2_MORAP</name>
<evidence type="ECO:0000313" key="2">
    <source>
        <dbReference type="EMBL" id="KAG9319599.1"/>
    </source>
</evidence>
<evidence type="ECO:0000313" key="3">
    <source>
        <dbReference type="Proteomes" id="UP000717515"/>
    </source>
</evidence>
<dbReference type="AlphaFoldDB" id="A0A9P8CVD2"/>
<accession>A0A9P8CVD2</accession>
<proteinExistence type="predicted"/>
<feature type="non-terminal residue" evidence="2">
    <location>
        <position position="1"/>
    </location>
</feature>
<feature type="compositionally biased region" description="Polar residues" evidence="1">
    <location>
        <begin position="274"/>
        <end position="305"/>
    </location>
</feature>
<organism evidence="2 3">
    <name type="scientific">Mortierella alpina</name>
    <name type="common">Oleaginous fungus</name>
    <name type="synonym">Mortierella renispora</name>
    <dbReference type="NCBI Taxonomy" id="64518"/>
    <lineage>
        <taxon>Eukaryota</taxon>
        <taxon>Fungi</taxon>
        <taxon>Fungi incertae sedis</taxon>
        <taxon>Mucoromycota</taxon>
        <taxon>Mortierellomycotina</taxon>
        <taxon>Mortierellomycetes</taxon>
        <taxon>Mortierellales</taxon>
        <taxon>Mortierellaceae</taxon>
        <taxon>Mortierella</taxon>
    </lineage>
</organism>
<dbReference type="EMBL" id="JAIFTL010000413">
    <property type="protein sequence ID" value="KAG9319599.1"/>
    <property type="molecule type" value="Genomic_DNA"/>
</dbReference>
<sequence length="343" mass="37690">HAMLDNNLAVIQVPTSSDVLDGSTETANLHKIKNMWKLSCSKISRVVEDNLDHDVSSSKLETQVVAPGIWGLFGNFKDQLDYSVTTTADKYSTGSDYIDVRVLSPTKSVKESQILIKSIPGALGDWGGVFSTLWGIFYFFFGQERLDPFGIFTVLFIRRKTRRNLIEGREKGKADDGDNGDNGDRGDRWNNGYGNMASDPTLYVPLTTSTEGGLESMNGIVQRQGEHIRKIEEDFYNLRRLLKDYYLDIDLVSRASTLMCRPNSTPTHAHISSFDPQPLQTSAPTTSSNPAGSSNAHSSPQYGDSPLTNMDLDLTILNPITSTSAILLNDRATLATAPSIGSL</sequence>
<feature type="compositionally biased region" description="Basic and acidic residues" evidence="1">
    <location>
        <begin position="169"/>
        <end position="188"/>
    </location>
</feature>
<reference evidence="2" key="1">
    <citation type="submission" date="2021-07" db="EMBL/GenBank/DDBJ databases">
        <title>Draft genome of Mortierella alpina, strain LL118, isolated from an aspen leaf litter sample.</title>
        <authorList>
            <person name="Yang S."/>
            <person name="Vinatzer B.A."/>
        </authorList>
    </citation>
    <scope>NUCLEOTIDE SEQUENCE</scope>
    <source>
        <strain evidence="2">LL118</strain>
    </source>
</reference>